<sequence length="547" mass="56731">MALPRPVPSRPAIGGAALVALTVGLLAVPAAQAVPTGAPIELATVPGTPWELAPIPGGGTFVVQRDGGIVRLDAQDRLVAGDALARTAIPRDVRKFLGLALAPDFATSRLAYLYVSVKTAENPPGDEVNGVNGIWRLKEQDGALTVVGSEPVFDGIDSDGNHDGGRMVFGPDGALYVTTGDIHMPARPQDLNSLNGKILRLSAPASGPLTAPTDNPFSTQAGNARYVWSSGHRHPQGLAFDAAGRLWETEHGPTGEQHGDAFPGGDGKQGRDELNVITKGGNYGWPLVSGTETRPGTIAPVAVAGDSPAWAPGDVAVGADGSIYSPFLAGQELRRFDVRQGSVFGQASHVQNLGRLRVAVARGSDLLVTRDSSTGPNVLRVPLSAPTPGGSDAADPPVAPGTGGNGPRPVPAPAPVATPAAPTAPSAAQVRSRARSLARRVRTAADRLGRRRLEAGRAIVVRSTAPSVGRTTIELRLRSSRGTLLVRVRPRTTKAGVQRYVVRLGPTGRRRLRAASTRRIVVRVAHRPSSGASATTAVGLTVAKRRG</sequence>
<evidence type="ECO:0000313" key="3">
    <source>
        <dbReference type="EMBL" id="CAB4954723.1"/>
    </source>
</evidence>
<gene>
    <name evidence="3" type="ORF">UFOPK3564_03693</name>
</gene>
<accession>A0A6J7KIU1</accession>
<dbReference type="EMBL" id="CAFBMK010000385">
    <property type="protein sequence ID" value="CAB4954723.1"/>
    <property type="molecule type" value="Genomic_DNA"/>
</dbReference>
<feature type="compositionally biased region" description="Low complexity" evidence="1">
    <location>
        <begin position="417"/>
        <end position="431"/>
    </location>
</feature>
<dbReference type="InterPro" id="IPR012938">
    <property type="entry name" value="Glc/Sorbosone_DH"/>
</dbReference>
<proteinExistence type="predicted"/>
<dbReference type="PANTHER" id="PTHR19328:SF13">
    <property type="entry name" value="HIPL1 PROTEIN"/>
    <property type="match status" value="1"/>
</dbReference>
<feature type="compositionally biased region" description="Basic and acidic residues" evidence="1">
    <location>
        <begin position="249"/>
        <end position="259"/>
    </location>
</feature>
<evidence type="ECO:0000256" key="1">
    <source>
        <dbReference type="SAM" id="MobiDB-lite"/>
    </source>
</evidence>
<dbReference type="SUPFAM" id="SSF50952">
    <property type="entry name" value="Soluble quinoprotein glucose dehydrogenase"/>
    <property type="match status" value="1"/>
</dbReference>
<protein>
    <submittedName>
        <fullName evidence="3">Unannotated protein</fullName>
    </submittedName>
</protein>
<feature type="region of interest" description="Disordered" evidence="1">
    <location>
        <begin position="249"/>
        <end position="272"/>
    </location>
</feature>
<name>A0A6J7KIU1_9ZZZZ</name>
<feature type="region of interest" description="Disordered" evidence="1">
    <location>
        <begin position="370"/>
        <end position="431"/>
    </location>
</feature>
<dbReference type="PANTHER" id="PTHR19328">
    <property type="entry name" value="HEDGEHOG-INTERACTING PROTEIN"/>
    <property type="match status" value="1"/>
</dbReference>
<feature type="domain" description="Glucose/Sorbosone dehydrogenase" evidence="2">
    <location>
        <begin position="48"/>
        <end position="375"/>
    </location>
</feature>
<evidence type="ECO:0000259" key="2">
    <source>
        <dbReference type="Pfam" id="PF07995"/>
    </source>
</evidence>
<dbReference type="Pfam" id="PF07995">
    <property type="entry name" value="GSDH"/>
    <property type="match status" value="1"/>
</dbReference>
<reference evidence="3" key="1">
    <citation type="submission" date="2020-05" db="EMBL/GenBank/DDBJ databases">
        <authorList>
            <person name="Chiriac C."/>
            <person name="Salcher M."/>
            <person name="Ghai R."/>
            <person name="Kavagutti S V."/>
        </authorList>
    </citation>
    <scope>NUCLEOTIDE SEQUENCE</scope>
</reference>
<dbReference type="Gene3D" id="2.120.10.30">
    <property type="entry name" value="TolB, C-terminal domain"/>
    <property type="match status" value="1"/>
</dbReference>
<dbReference type="InterPro" id="IPR011041">
    <property type="entry name" value="Quinoprot_gluc/sorb_DH_b-prop"/>
</dbReference>
<organism evidence="3">
    <name type="scientific">freshwater metagenome</name>
    <dbReference type="NCBI Taxonomy" id="449393"/>
    <lineage>
        <taxon>unclassified sequences</taxon>
        <taxon>metagenomes</taxon>
        <taxon>ecological metagenomes</taxon>
    </lineage>
</organism>
<dbReference type="AlphaFoldDB" id="A0A6J7KIU1"/>
<dbReference type="InterPro" id="IPR011042">
    <property type="entry name" value="6-blade_b-propeller_TolB-like"/>
</dbReference>